<dbReference type="Proteomes" id="UP001601992">
    <property type="component" value="Unassembled WGS sequence"/>
</dbReference>
<gene>
    <name evidence="2" type="ORF">ACFYXQ_30840</name>
</gene>
<protein>
    <recommendedName>
        <fullName evidence="1">Endoribonuclease YoeB</fullName>
    </recommendedName>
</protein>
<keyword evidence="3" id="KW-1185">Reference proteome</keyword>
<dbReference type="RefSeq" id="WP_387405845.1">
    <property type="nucleotide sequence ID" value="NZ_JBIAQY010000012.1"/>
</dbReference>
<reference evidence="2 3" key="1">
    <citation type="submission" date="2024-10" db="EMBL/GenBank/DDBJ databases">
        <title>The Natural Products Discovery Center: Release of the First 8490 Sequenced Strains for Exploring Actinobacteria Biosynthetic Diversity.</title>
        <authorList>
            <person name="Kalkreuter E."/>
            <person name="Kautsar S.A."/>
            <person name="Yang D."/>
            <person name="Bader C.D."/>
            <person name="Teijaro C.N."/>
            <person name="Fluegel L."/>
            <person name="Davis C.M."/>
            <person name="Simpson J.R."/>
            <person name="Lauterbach L."/>
            <person name="Steele A.D."/>
            <person name="Gui C."/>
            <person name="Meng S."/>
            <person name="Li G."/>
            <person name="Viehrig K."/>
            <person name="Ye F."/>
            <person name="Su P."/>
            <person name="Kiefer A.F."/>
            <person name="Nichols A."/>
            <person name="Cepeda A.J."/>
            <person name="Yan W."/>
            <person name="Fan B."/>
            <person name="Jiang Y."/>
            <person name="Adhikari A."/>
            <person name="Zheng C.-J."/>
            <person name="Schuster L."/>
            <person name="Cowan T.M."/>
            <person name="Smanski M.J."/>
            <person name="Chevrette M.G."/>
            <person name="De Carvalho L.P.S."/>
            <person name="Shen B."/>
        </authorList>
    </citation>
    <scope>NUCLEOTIDE SEQUENCE [LARGE SCALE GENOMIC DNA]</scope>
    <source>
        <strain evidence="2 3">NPDC002593</strain>
    </source>
</reference>
<dbReference type="InterPro" id="IPR035093">
    <property type="entry name" value="RelE/ParE_toxin_dom_sf"/>
</dbReference>
<comment type="caution">
    <text evidence="2">The sequence shown here is derived from an EMBL/GenBank/DDBJ whole genome shotgun (WGS) entry which is preliminary data.</text>
</comment>
<name>A0ABW6S7F4_9NOCA</name>
<organism evidence="2 3">
    <name type="scientific">Nocardia jiangxiensis</name>
    <dbReference type="NCBI Taxonomy" id="282685"/>
    <lineage>
        <taxon>Bacteria</taxon>
        <taxon>Bacillati</taxon>
        <taxon>Actinomycetota</taxon>
        <taxon>Actinomycetes</taxon>
        <taxon>Mycobacteriales</taxon>
        <taxon>Nocardiaceae</taxon>
        <taxon>Nocardia</taxon>
    </lineage>
</organism>
<proteinExistence type="predicted"/>
<evidence type="ECO:0000313" key="2">
    <source>
        <dbReference type="EMBL" id="MFF3572187.1"/>
    </source>
</evidence>
<dbReference type="InterPro" id="IPR009614">
    <property type="entry name" value="YoeB_toxin"/>
</dbReference>
<dbReference type="EMBL" id="JBIAQY010000012">
    <property type="protein sequence ID" value="MFF3572187.1"/>
    <property type="molecule type" value="Genomic_DNA"/>
</dbReference>
<evidence type="ECO:0000313" key="3">
    <source>
        <dbReference type="Proteomes" id="UP001601992"/>
    </source>
</evidence>
<dbReference type="SUPFAM" id="SSF143011">
    <property type="entry name" value="RelE-like"/>
    <property type="match status" value="1"/>
</dbReference>
<evidence type="ECO:0000256" key="1">
    <source>
        <dbReference type="ARBA" id="ARBA00050056"/>
    </source>
</evidence>
<dbReference type="Gene3D" id="3.30.2310.20">
    <property type="entry name" value="RelE-like"/>
    <property type="match status" value="1"/>
</dbReference>
<accession>A0ABW6S7F4</accession>
<dbReference type="Pfam" id="PF06769">
    <property type="entry name" value="YoeB_toxin"/>
    <property type="match status" value="1"/>
</dbReference>
<sequence length="96" mass="11194">MELRYVDRELEWRCTDASYMQRKLGTQVAKKLKLRIAELRSAGEMGDLLLGTGKWEELSCDRAGQWSARLTANWRLIVRPDDDEPTVLIVEIIDYH</sequence>